<dbReference type="PANTHER" id="PTHR14136">
    <property type="entry name" value="BTB_POZ DOMAIN-CONTAINING PROTEIN KCTD9"/>
    <property type="match status" value="1"/>
</dbReference>
<dbReference type="PANTHER" id="PTHR14136:SF17">
    <property type="entry name" value="BTB_POZ DOMAIN-CONTAINING PROTEIN KCTD9"/>
    <property type="match status" value="1"/>
</dbReference>
<sequence>MKNVSLVNAILTGSRMRGGDLSESLLMYSDFSKVDLSLVNLKDSNVAGADFRGADFSGADFSVLGLDQCKLQGAFYDSATVWPENFNPDEYGLLKKKSFTDPQL</sequence>
<dbReference type="EMBL" id="LKEJ01000141">
    <property type="protein sequence ID" value="KTB60641.1"/>
    <property type="molecule type" value="Genomic_DNA"/>
</dbReference>
<protein>
    <recommendedName>
        <fullName evidence="3">Pentapeptide repeat-containing protein</fullName>
    </recommendedName>
</protein>
<dbReference type="Pfam" id="PF00805">
    <property type="entry name" value="Pentapeptide"/>
    <property type="match status" value="1"/>
</dbReference>
<dbReference type="SUPFAM" id="SSF141571">
    <property type="entry name" value="Pentapeptide repeat-like"/>
    <property type="match status" value="1"/>
</dbReference>
<proteinExistence type="predicted"/>
<dbReference type="Gene3D" id="2.160.20.80">
    <property type="entry name" value="E3 ubiquitin-protein ligase SopA"/>
    <property type="match status" value="1"/>
</dbReference>
<dbReference type="InterPro" id="IPR001646">
    <property type="entry name" value="5peptide_repeat"/>
</dbReference>
<evidence type="ECO:0008006" key="3">
    <source>
        <dbReference type="Google" id="ProtNLM"/>
    </source>
</evidence>
<keyword evidence="2" id="KW-1185">Reference proteome</keyword>
<dbReference type="AlphaFoldDB" id="A0A0W0HIM4"/>
<dbReference type="InterPro" id="IPR051082">
    <property type="entry name" value="Pentapeptide-BTB/POZ_domain"/>
</dbReference>
<comment type="caution">
    <text evidence="1">The sequence shown here is derived from an EMBL/GenBank/DDBJ whole genome shotgun (WGS) entry which is preliminary data.</text>
</comment>
<dbReference type="Proteomes" id="UP000053048">
    <property type="component" value="Unassembled WGS sequence"/>
</dbReference>
<evidence type="ECO:0000313" key="1">
    <source>
        <dbReference type="EMBL" id="KTB60641.1"/>
    </source>
</evidence>
<accession>A0A0W0HIM4</accession>
<evidence type="ECO:0000313" key="2">
    <source>
        <dbReference type="Proteomes" id="UP000053048"/>
    </source>
</evidence>
<name>A0A0W0HIM4_PSEVI</name>
<gene>
    <name evidence="1" type="ORF">AO067_11805</name>
</gene>
<reference evidence="1 2" key="1">
    <citation type="submission" date="2015-09" db="EMBL/GenBank/DDBJ databases">
        <title>Genome sequence of ICMP 13104.</title>
        <authorList>
            <person name="Visnovsky S."/>
            <person name="Lu A."/>
            <person name="Panda P."/>
            <person name="Pitman A."/>
        </authorList>
    </citation>
    <scope>NUCLEOTIDE SEQUENCE [LARGE SCALE GENOMIC DNA]</scope>
    <source>
        <strain evidence="1 2">ICMP 13104</strain>
    </source>
</reference>
<organism evidence="1 2">
    <name type="scientific">Pseudomonas viridiflava ICMP 13104</name>
    <dbReference type="NCBI Taxonomy" id="1198305"/>
    <lineage>
        <taxon>Bacteria</taxon>
        <taxon>Pseudomonadati</taxon>
        <taxon>Pseudomonadota</taxon>
        <taxon>Gammaproteobacteria</taxon>
        <taxon>Pseudomonadales</taxon>
        <taxon>Pseudomonadaceae</taxon>
        <taxon>Pseudomonas</taxon>
    </lineage>
</organism>